<reference evidence="3 4" key="1">
    <citation type="submission" date="2019-03" db="EMBL/GenBank/DDBJ databases">
        <title>Genomics of glacier-inhabiting Cryobacterium strains.</title>
        <authorList>
            <person name="Liu Q."/>
            <person name="Xin Y.-H."/>
        </authorList>
    </citation>
    <scope>NUCLEOTIDE SEQUENCE [LARGE SCALE GENOMIC DNA]</scope>
    <source>
        <strain evidence="3 4">TMT4-23</strain>
    </source>
</reference>
<keyword evidence="4" id="KW-1185">Reference proteome</keyword>
<proteinExistence type="predicted"/>
<keyword evidence="2" id="KW-0732">Signal</keyword>
<feature type="compositionally biased region" description="Pro residues" evidence="1">
    <location>
        <begin position="38"/>
        <end position="52"/>
    </location>
</feature>
<dbReference type="EMBL" id="SOGJ01000012">
    <property type="protein sequence ID" value="TFC99834.1"/>
    <property type="molecule type" value="Genomic_DNA"/>
</dbReference>
<name>A0ABY2J4G5_9MICO</name>
<evidence type="ECO:0000256" key="1">
    <source>
        <dbReference type="SAM" id="MobiDB-lite"/>
    </source>
</evidence>
<evidence type="ECO:0000313" key="4">
    <source>
        <dbReference type="Proteomes" id="UP000298355"/>
    </source>
</evidence>
<sequence>MKLRAVAITATVLLLAGCSAEPSEIAVDTTATAAPTPTISPTPTWSPTPWPTDIPSVVEAPAAAATPADASDASYDDAVFLAALGTIDPGLARERSLGRAANVCLDIEDGKDSTTIILNMEARFEGGTVPNLSGGQLASLLSLIKTTCD</sequence>
<dbReference type="RefSeq" id="WP_134362739.1">
    <property type="nucleotide sequence ID" value="NZ_SOGJ01000012.1"/>
</dbReference>
<protein>
    <recommendedName>
        <fullName evidence="5">DUF732 domain-containing protein</fullName>
    </recommendedName>
</protein>
<gene>
    <name evidence="3" type="ORF">E3O65_05525</name>
</gene>
<organism evidence="3 4">
    <name type="scientific">Cryobacterium breve</name>
    <dbReference type="NCBI Taxonomy" id="1259258"/>
    <lineage>
        <taxon>Bacteria</taxon>
        <taxon>Bacillati</taxon>
        <taxon>Actinomycetota</taxon>
        <taxon>Actinomycetes</taxon>
        <taxon>Micrococcales</taxon>
        <taxon>Microbacteriaceae</taxon>
        <taxon>Cryobacterium</taxon>
    </lineage>
</organism>
<feature type="signal peptide" evidence="2">
    <location>
        <begin position="1"/>
        <end position="20"/>
    </location>
</feature>
<dbReference type="PROSITE" id="PS51257">
    <property type="entry name" value="PROKAR_LIPOPROTEIN"/>
    <property type="match status" value="1"/>
</dbReference>
<evidence type="ECO:0000313" key="3">
    <source>
        <dbReference type="EMBL" id="TFC99834.1"/>
    </source>
</evidence>
<evidence type="ECO:0000256" key="2">
    <source>
        <dbReference type="SAM" id="SignalP"/>
    </source>
</evidence>
<accession>A0ABY2J4G5</accession>
<dbReference type="Proteomes" id="UP000298355">
    <property type="component" value="Unassembled WGS sequence"/>
</dbReference>
<evidence type="ECO:0008006" key="5">
    <source>
        <dbReference type="Google" id="ProtNLM"/>
    </source>
</evidence>
<comment type="caution">
    <text evidence="3">The sequence shown here is derived from an EMBL/GenBank/DDBJ whole genome shotgun (WGS) entry which is preliminary data.</text>
</comment>
<feature type="region of interest" description="Disordered" evidence="1">
    <location>
        <begin position="30"/>
        <end position="55"/>
    </location>
</feature>
<feature type="chain" id="PRO_5046918068" description="DUF732 domain-containing protein" evidence="2">
    <location>
        <begin position="21"/>
        <end position="149"/>
    </location>
</feature>